<protein>
    <submittedName>
        <fullName evidence="1">Uncharacterized protein</fullName>
    </submittedName>
</protein>
<organism evidence="1 2">
    <name type="scientific">Solanum bulbocastanum</name>
    <name type="common">Wild potato</name>
    <dbReference type="NCBI Taxonomy" id="147425"/>
    <lineage>
        <taxon>Eukaryota</taxon>
        <taxon>Viridiplantae</taxon>
        <taxon>Streptophyta</taxon>
        <taxon>Embryophyta</taxon>
        <taxon>Tracheophyta</taxon>
        <taxon>Spermatophyta</taxon>
        <taxon>Magnoliopsida</taxon>
        <taxon>eudicotyledons</taxon>
        <taxon>Gunneridae</taxon>
        <taxon>Pentapetalae</taxon>
        <taxon>asterids</taxon>
        <taxon>lamiids</taxon>
        <taxon>Solanales</taxon>
        <taxon>Solanaceae</taxon>
        <taxon>Solanoideae</taxon>
        <taxon>Solaneae</taxon>
        <taxon>Solanum</taxon>
    </lineage>
</organism>
<gene>
    <name evidence="1" type="ORF">RDI58_000824</name>
</gene>
<comment type="caution">
    <text evidence="1">The sequence shown here is derived from an EMBL/GenBank/DDBJ whole genome shotgun (WGS) entry which is preliminary data.</text>
</comment>
<reference evidence="1 2" key="1">
    <citation type="submission" date="2024-02" db="EMBL/GenBank/DDBJ databases">
        <title>de novo genome assembly of Solanum bulbocastanum strain 11H21.</title>
        <authorList>
            <person name="Hosaka A.J."/>
        </authorList>
    </citation>
    <scope>NUCLEOTIDE SEQUENCE [LARGE SCALE GENOMIC DNA]</scope>
    <source>
        <tissue evidence="1">Young leaves</tissue>
    </source>
</reference>
<proteinExistence type="predicted"/>
<evidence type="ECO:0000313" key="2">
    <source>
        <dbReference type="Proteomes" id="UP001371456"/>
    </source>
</evidence>
<sequence>MVKDLQSVVYDEYSSVQHL</sequence>
<name>A0AAN8YPE5_SOLBU</name>
<dbReference type="AlphaFoldDB" id="A0AAN8YPE5"/>
<dbReference type="EMBL" id="JBANQN010000001">
    <property type="protein sequence ID" value="KAK6803040.1"/>
    <property type="molecule type" value="Genomic_DNA"/>
</dbReference>
<keyword evidence="2" id="KW-1185">Reference proteome</keyword>
<evidence type="ECO:0000313" key="1">
    <source>
        <dbReference type="EMBL" id="KAK6803040.1"/>
    </source>
</evidence>
<accession>A0AAN8YPE5</accession>
<dbReference type="Proteomes" id="UP001371456">
    <property type="component" value="Unassembled WGS sequence"/>
</dbReference>